<evidence type="ECO:0000313" key="1">
    <source>
        <dbReference type="EMBL" id="KAJ7749993.1"/>
    </source>
</evidence>
<comment type="caution">
    <text evidence="1">The sequence shown here is derived from an EMBL/GenBank/DDBJ whole genome shotgun (WGS) entry which is preliminary data.</text>
</comment>
<dbReference type="Proteomes" id="UP001215598">
    <property type="component" value="Unassembled WGS sequence"/>
</dbReference>
<keyword evidence="2" id="KW-1185">Reference proteome</keyword>
<dbReference type="AlphaFoldDB" id="A0AAD7ITF1"/>
<reference evidence="1" key="1">
    <citation type="submission" date="2023-03" db="EMBL/GenBank/DDBJ databases">
        <title>Massive genome expansion in bonnet fungi (Mycena s.s.) driven by repeated elements and novel gene families across ecological guilds.</title>
        <authorList>
            <consortium name="Lawrence Berkeley National Laboratory"/>
            <person name="Harder C.B."/>
            <person name="Miyauchi S."/>
            <person name="Viragh M."/>
            <person name="Kuo A."/>
            <person name="Thoen E."/>
            <person name="Andreopoulos B."/>
            <person name="Lu D."/>
            <person name="Skrede I."/>
            <person name="Drula E."/>
            <person name="Henrissat B."/>
            <person name="Morin E."/>
            <person name="Kohler A."/>
            <person name="Barry K."/>
            <person name="LaButti K."/>
            <person name="Morin E."/>
            <person name="Salamov A."/>
            <person name="Lipzen A."/>
            <person name="Mereny Z."/>
            <person name="Hegedus B."/>
            <person name="Baldrian P."/>
            <person name="Stursova M."/>
            <person name="Weitz H."/>
            <person name="Taylor A."/>
            <person name="Grigoriev I.V."/>
            <person name="Nagy L.G."/>
            <person name="Martin F."/>
            <person name="Kauserud H."/>
        </authorList>
    </citation>
    <scope>NUCLEOTIDE SEQUENCE</scope>
    <source>
        <strain evidence="1">CBHHK182m</strain>
    </source>
</reference>
<dbReference type="EMBL" id="JARKIB010000067">
    <property type="protein sequence ID" value="KAJ7749993.1"/>
    <property type="molecule type" value="Genomic_DNA"/>
</dbReference>
<accession>A0AAD7ITF1</accession>
<gene>
    <name evidence="1" type="ORF">B0H16DRAFT_1318952</name>
</gene>
<name>A0AAD7ITF1_9AGAR</name>
<sequence>SKLVQLLSAHWWRRQIADKCTVVAVSPGFIPSTGLSAGAGLKFTMDMPGAKLNDPLGGSNILRAFAGDDFPEDSDCIVLTDGGEWWGREELAVTLDKDLQDKWCPSREKIGQEEGIARE</sequence>
<protein>
    <submittedName>
        <fullName evidence="1">Uncharacterized protein</fullName>
    </submittedName>
</protein>
<evidence type="ECO:0000313" key="2">
    <source>
        <dbReference type="Proteomes" id="UP001215598"/>
    </source>
</evidence>
<proteinExistence type="predicted"/>
<feature type="non-terminal residue" evidence="1">
    <location>
        <position position="119"/>
    </location>
</feature>
<organism evidence="1 2">
    <name type="scientific">Mycena metata</name>
    <dbReference type="NCBI Taxonomy" id="1033252"/>
    <lineage>
        <taxon>Eukaryota</taxon>
        <taxon>Fungi</taxon>
        <taxon>Dikarya</taxon>
        <taxon>Basidiomycota</taxon>
        <taxon>Agaricomycotina</taxon>
        <taxon>Agaricomycetes</taxon>
        <taxon>Agaricomycetidae</taxon>
        <taxon>Agaricales</taxon>
        <taxon>Marasmiineae</taxon>
        <taxon>Mycenaceae</taxon>
        <taxon>Mycena</taxon>
    </lineage>
</organism>